<gene>
    <name evidence="10" type="ORF">ACFFNY_25935</name>
</gene>
<proteinExistence type="inferred from homology"/>
<feature type="region of interest" description="Disordered" evidence="5">
    <location>
        <begin position="533"/>
        <end position="573"/>
    </location>
</feature>
<dbReference type="Pfam" id="PF25967">
    <property type="entry name" value="RND-MFP_C"/>
    <property type="match status" value="1"/>
</dbReference>
<feature type="domain" description="Multidrug resistance protein MdtA-like C-terminal permuted SH3" evidence="8">
    <location>
        <begin position="455"/>
        <end position="512"/>
    </location>
</feature>
<comment type="similarity">
    <text evidence="2">Belongs to the membrane fusion protein (MFP) (TC 8.A.1) family.</text>
</comment>
<dbReference type="Pfam" id="PF25990">
    <property type="entry name" value="Beta-barrel_YknX"/>
    <property type="match status" value="1"/>
</dbReference>
<evidence type="ECO:0000256" key="2">
    <source>
        <dbReference type="ARBA" id="ARBA00009477"/>
    </source>
</evidence>
<dbReference type="SUPFAM" id="SSF111369">
    <property type="entry name" value="HlyD-like secretion proteins"/>
    <property type="match status" value="2"/>
</dbReference>
<dbReference type="Gene3D" id="2.40.50.100">
    <property type="match status" value="2"/>
</dbReference>
<evidence type="ECO:0000259" key="7">
    <source>
        <dbReference type="Pfam" id="PF25917"/>
    </source>
</evidence>
<comment type="caution">
    <text evidence="10">The sequence shown here is derived from an EMBL/GenBank/DDBJ whole genome shotgun (WGS) entry which is preliminary data.</text>
</comment>
<dbReference type="PANTHER" id="PTHR32347:SF14">
    <property type="entry name" value="EFFLUX SYSTEM COMPONENT YKNX-RELATED"/>
    <property type="match status" value="1"/>
</dbReference>
<keyword evidence="11" id="KW-1185">Reference proteome</keyword>
<evidence type="ECO:0000256" key="3">
    <source>
        <dbReference type="ARBA" id="ARBA00023054"/>
    </source>
</evidence>
<dbReference type="EMBL" id="JBHMAG010000017">
    <property type="protein sequence ID" value="MFB9755030.1"/>
    <property type="molecule type" value="Genomic_DNA"/>
</dbReference>
<keyword evidence="3 4" id="KW-0175">Coiled coil</keyword>
<protein>
    <submittedName>
        <fullName evidence="10">Efflux RND transporter periplasmic adaptor subunit</fullName>
    </submittedName>
</protein>
<evidence type="ECO:0000256" key="1">
    <source>
        <dbReference type="ARBA" id="ARBA00004196"/>
    </source>
</evidence>
<feature type="domain" description="YknX-like beta-barrel" evidence="9">
    <location>
        <begin position="377"/>
        <end position="447"/>
    </location>
</feature>
<dbReference type="Pfam" id="PF25917">
    <property type="entry name" value="BSH_RND"/>
    <property type="match status" value="1"/>
</dbReference>
<sequence>MALKRGAKWAVVLAVVIVAGGGGTYWFVSKPGSPKSAAQSVISTVKVQKGGIRLSVSGTSQFSTQNLQNIAAPADGTIKTLNLTRSQPVKKGDILVEVSNATLESNLKDAQTNYENLRQELDDLVKQQQSLRIIAPASGKLTLGTNFDVGSTVNKSAKVGTISVVSNLTVKVPFPMEEAIQFKVGDPVDLTVTGYSLTKTGSVTSVGKELRSDAAGSRLVDVEVAVENDGTLDAGVDVTGTVVLGGREIKAKGTAKLEAAKTTAFLSDTSGTVSELRKKTGDIVKAGDIIAVVVNDSLKDSITSKQASLDRQKNTVDQAQKRVDDLTVKAPFDGVFSTDFANQRQNVLAKFPVGGTVESGALFGGVASLDVMTLPIQVDELDLTNIKPGLKAEVSVDAIAGRKFAGEVLQVSTVGTTTSGVTYYDAVVAVENKDQQLKYGMTGTAEILIQDKKDVLTLPVEALRLQRGAATVTVKKPDGTLQENTPIKIGIRSKTSVEVTEGLNEGDEVVVPTRQRTQGTQQQIDALRQQFQQGGFPQGGGGGGGGATFQIQQGGGGGQGGGGQGGGGGGGGR</sequence>
<keyword evidence="6" id="KW-0812">Transmembrane</keyword>
<keyword evidence="6" id="KW-0472">Membrane</keyword>
<dbReference type="InterPro" id="IPR050465">
    <property type="entry name" value="UPF0194_transport"/>
</dbReference>
<dbReference type="Gene3D" id="2.40.420.20">
    <property type="match status" value="1"/>
</dbReference>
<dbReference type="Gene3D" id="2.40.30.170">
    <property type="match status" value="1"/>
</dbReference>
<feature type="compositionally biased region" description="Gly residues" evidence="5">
    <location>
        <begin position="536"/>
        <end position="573"/>
    </location>
</feature>
<feature type="coiled-coil region" evidence="4">
    <location>
        <begin position="302"/>
        <end position="329"/>
    </location>
</feature>
<evidence type="ECO:0000256" key="4">
    <source>
        <dbReference type="SAM" id="Coils"/>
    </source>
</evidence>
<name>A0ABV5W3S9_9BACL</name>
<dbReference type="InterPro" id="IPR058627">
    <property type="entry name" value="MdtA-like_C"/>
</dbReference>
<dbReference type="InterPro" id="IPR058636">
    <property type="entry name" value="Beta-barrel_YknX"/>
</dbReference>
<keyword evidence="6" id="KW-1133">Transmembrane helix</keyword>
<feature type="domain" description="Multidrug resistance protein MdtA-like barrel-sandwich hybrid" evidence="7">
    <location>
        <begin position="70"/>
        <end position="158"/>
    </location>
</feature>
<accession>A0ABV5W3S9</accession>
<reference evidence="10 11" key="1">
    <citation type="submission" date="2024-09" db="EMBL/GenBank/DDBJ databases">
        <authorList>
            <person name="Sun Q."/>
            <person name="Mori K."/>
        </authorList>
    </citation>
    <scope>NUCLEOTIDE SEQUENCE [LARGE SCALE GENOMIC DNA]</scope>
    <source>
        <strain evidence="10 11">JCM 12520</strain>
    </source>
</reference>
<comment type="subcellular location">
    <subcellularLocation>
        <location evidence="1">Cell envelope</location>
    </subcellularLocation>
</comment>
<evidence type="ECO:0000313" key="10">
    <source>
        <dbReference type="EMBL" id="MFB9755030.1"/>
    </source>
</evidence>
<evidence type="ECO:0000313" key="11">
    <source>
        <dbReference type="Proteomes" id="UP001589619"/>
    </source>
</evidence>
<dbReference type="InterPro" id="IPR058625">
    <property type="entry name" value="MdtA-like_BSH"/>
</dbReference>
<feature type="coiled-coil region" evidence="4">
    <location>
        <begin position="100"/>
        <end position="134"/>
    </location>
</feature>
<dbReference type="NCBIfam" id="TIGR01730">
    <property type="entry name" value="RND_mfp"/>
    <property type="match status" value="1"/>
</dbReference>
<organism evidence="10 11">
    <name type="scientific">Paenibacillus hodogayensis</name>
    <dbReference type="NCBI Taxonomy" id="279208"/>
    <lineage>
        <taxon>Bacteria</taxon>
        <taxon>Bacillati</taxon>
        <taxon>Bacillota</taxon>
        <taxon>Bacilli</taxon>
        <taxon>Bacillales</taxon>
        <taxon>Paenibacillaceae</taxon>
        <taxon>Paenibacillus</taxon>
    </lineage>
</organism>
<dbReference type="Proteomes" id="UP001589619">
    <property type="component" value="Unassembled WGS sequence"/>
</dbReference>
<evidence type="ECO:0000256" key="6">
    <source>
        <dbReference type="SAM" id="Phobius"/>
    </source>
</evidence>
<evidence type="ECO:0000259" key="8">
    <source>
        <dbReference type="Pfam" id="PF25967"/>
    </source>
</evidence>
<dbReference type="InterPro" id="IPR006143">
    <property type="entry name" value="RND_pump_MFP"/>
</dbReference>
<evidence type="ECO:0000256" key="5">
    <source>
        <dbReference type="SAM" id="MobiDB-lite"/>
    </source>
</evidence>
<dbReference type="PANTHER" id="PTHR32347">
    <property type="entry name" value="EFFLUX SYSTEM COMPONENT YKNX-RELATED"/>
    <property type="match status" value="1"/>
</dbReference>
<dbReference type="RefSeq" id="WP_344909027.1">
    <property type="nucleotide sequence ID" value="NZ_BAAAYO010000007.1"/>
</dbReference>
<evidence type="ECO:0000259" key="9">
    <source>
        <dbReference type="Pfam" id="PF25990"/>
    </source>
</evidence>
<feature type="transmembrane region" description="Helical" evidence="6">
    <location>
        <begin position="7"/>
        <end position="28"/>
    </location>
</feature>